<dbReference type="RefSeq" id="WP_290263596.1">
    <property type="nucleotide sequence ID" value="NZ_JAUFQG010000006.1"/>
</dbReference>
<keyword evidence="4 8" id="KW-0418">Kinase</keyword>
<sequence>MNPLVITIDGPSGSGKGTVSQRIAQTLGLQLLDSGALYRLVALVAVRTNTSLDDAPALAAIALNLDISFQPTDSGVQARLAGEDVSLAIRAEAIGLAASQVAAIQPVRDALLARQRAFAVEPGLVADGRDMGTAVFPNAQIKIYLTASAEERANRRYNQLKAKGESVSLPRLLEDIQARDARDMNRQVSPLKPAEDAVIIDSSLMGIDEVQDAILAIVDKR</sequence>
<evidence type="ECO:0000259" key="9">
    <source>
        <dbReference type="Pfam" id="PF02224"/>
    </source>
</evidence>
<dbReference type="NCBIfam" id="TIGR00017">
    <property type="entry name" value="cmk"/>
    <property type="match status" value="1"/>
</dbReference>
<evidence type="ECO:0000256" key="3">
    <source>
        <dbReference type="ARBA" id="ARBA00022741"/>
    </source>
</evidence>
<accession>A0ABV8V8T5</accession>
<organism evidence="10 11">
    <name type="scientific">Simiduia curdlanivorans</name>
    <dbReference type="NCBI Taxonomy" id="1492769"/>
    <lineage>
        <taxon>Bacteria</taxon>
        <taxon>Pseudomonadati</taxon>
        <taxon>Pseudomonadota</taxon>
        <taxon>Gammaproteobacteria</taxon>
        <taxon>Cellvibrionales</taxon>
        <taxon>Cellvibrionaceae</taxon>
        <taxon>Simiduia</taxon>
    </lineage>
</organism>
<proteinExistence type="inferred from homology"/>
<dbReference type="InterPro" id="IPR003136">
    <property type="entry name" value="Cytidylate_kin"/>
</dbReference>
<evidence type="ECO:0000256" key="5">
    <source>
        <dbReference type="ARBA" id="ARBA00022840"/>
    </source>
</evidence>
<evidence type="ECO:0000256" key="7">
    <source>
        <dbReference type="ARBA" id="ARBA00048478"/>
    </source>
</evidence>
<comment type="catalytic activity">
    <reaction evidence="6 8">
        <text>dCMP + ATP = dCDP + ADP</text>
        <dbReference type="Rhea" id="RHEA:25094"/>
        <dbReference type="ChEBI" id="CHEBI:30616"/>
        <dbReference type="ChEBI" id="CHEBI:57566"/>
        <dbReference type="ChEBI" id="CHEBI:58593"/>
        <dbReference type="ChEBI" id="CHEBI:456216"/>
        <dbReference type="EC" id="2.7.4.25"/>
    </reaction>
</comment>
<protein>
    <recommendedName>
        <fullName evidence="8">Cytidylate kinase</fullName>
        <shortName evidence="8">CK</shortName>
        <ecNumber evidence="8">2.7.4.25</ecNumber>
    </recommendedName>
    <alternativeName>
        <fullName evidence="8">Cytidine monophosphate kinase</fullName>
        <shortName evidence="8">CMP kinase</shortName>
    </alternativeName>
</protein>
<dbReference type="PANTHER" id="PTHR21299:SF2">
    <property type="entry name" value="CYTIDYLATE KINASE"/>
    <property type="match status" value="1"/>
</dbReference>
<feature type="domain" description="Cytidylate kinase" evidence="9">
    <location>
        <begin position="6"/>
        <end position="219"/>
    </location>
</feature>
<keyword evidence="5 8" id="KW-0067">ATP-binding</keyword>
<dbReference type="InterPro" id="IPR027417">
    <property type="entry name" value="P-loop_NTPase"/>
</dbReference>
<evidence type="ECO:0000256" key="8">
    <source>
        <dbReference type="HAMAP-Rule" id="MF_00238"/>
    </source>
</evidence>
<evidence type="ECO:0000313" key="10">
    <source>
        <dbReference type="EMBL" id="MFC4363177.1"/>
    </source>
</evidence>
<evidence type="ECO:0000256" key="2">
    <source>
        <dbReference type="ARBA" id="ARBA00022679"/>
    </source>
</evidence>
<keyword evidence="2 8" id="KW-0808">Transferase</keyword>
<dbReference type="InterPro" id="IPR011994">
    <property type="entry name" value="Cytidylate_kinase_dom"/>
</dbReference>
<comment type="caution">
    <text evidence="10">The sequence shown here is derived from an EMBL/GenBank/DDBJ whole genome shotgun (WGS) entry which is preliminary data.</text>
</comment>
<dbReference type="Proteomes" id="UP001595840">
    <property type="component" value="Unassembled WGS sequence"/>
</dbReference>
<dbReference type="GO" id="GO:0016301">
    <property type="term" value="F:kinase activity"/>
    <property type="evidence" value="ECO:0007669"/>
    <property type="project" value="UniProtKB-KW"/>
</dbReference>
<dbReference type="EC" id="2.7.4.25" evidence="8"/>
<dbReference type="CDD" id="cd02020">
    <property type="entry name" value="CMPK"/>
    <property type="match status" value="1"/>
</dbReference>
<comment type="similarity">
    <text evidence="1 8">Belongs to the cytidylate kinase family. Type 1 subfamily.</text>
</comment>
<dbReference type="Pfam" id="PF02224">
    <property type="entry name" value="Cytidylate_kin"/>
    <property type="match status" value="1"/>
</dbReference>
<keyword evidence="3 8" id="KW-0547">Nucleotide-binding</keyword>
<comment type="catalytic activity">
    <reaction evidence="7 8">
        <text>CMP + ATP = CDP + ADP</text>
        <dbReference type="Rhea" id="RHEA:11600"/>
        <dbReference type="ChEBI" id="CHEBI:30616"/>
        <dbReference type="ChEBI" id="CHEBI:58069"/>
        <dbReference type="ChEBI" id="CHEBI:60377"/>
        <dbReference type="ChEBI" id="CHEBI:456216"/>
        <dbReference type="EC" id="2.7.4.25"/>
    </reaction>
</comment>
<keyword evidence="11" id="KW-1185">Reference proteome</keyword>
<feature type="binding site" evidence="8">
    <location>
        <begin position="10"/>
        <end position="18"/>
    </location>
    <ligand>
        <name>ATP</name>
        <dbReference type="ChEBI" id="CHEBI:30616"/>
    </ligand>
</feature>
<dbReference type="Gene3D" id="3.40.50.300">
    <property type="entry name" value="P-loop containing nucleotide triphosphate hydrolases"/>
    <property type="match status" value="1"/>
</dbReference>
<dbReference type="EMBL" id="JBHSCX010000017">
    <property type="protein sequence ID" value="MFC4363177.1"/>
    <property type="molecule type" value="Genomic_DNA"/>
</dbReference>
<dbReference type="HAMAP" id="MF_00238">
    <property type="entry name" value="Cytidyl_kinase_type1"/>
    <property type="match status" value="1"/>
</dbReference>
<dbReference type="PANTHER" id="PTHR21299">
    <property type="entry name" value="CYTIDYLATE KINASE/PANTOATE-BETA-ALANINE LIGASE"/>
    <property type="match status" value="1"/>
</dbReference>
<evidence type="ECO:0000313" key="11">
    <source>
        <dbReference type="Proteomes" id="UP001595840"/>
    </source>
</evidence>
<keyword evidence="8" id="KW-0963">Cytoplasm</keyword>
<name>A0ABV8V8T5_9GAMM</name>
<evidence type="ECO:0000256" key="6">
    <source>
        <dbReference type="ARBA" id="ARBA00047615"/>
    </source>
</evidence>
<evidence type="ECO:0000256" key="4">
    <source>
        <dbReference type="ARBA" id="ARBA00022777"/>
    </source>
</evidence>
<evidence type="ECO:0000256" key="1">
    <source>
        <dbReference type="ARBA" id="ARBA00009427"/>
    </source>
</evidence>
<reference evidence="11" key="1">
    <citation type="journal article" date="2019" name="Int. J. Syst. Evol. Microbiol.">
        <title>The Global Catalogue of Microorganisms (GCM) 10K type strain sequencing project: providing services to taxonomists for standard genome sequencing and annotation.</title>
        <authorList>
            <consortium name="The Broad Institute Genomics Platform"/>
            <consortium name="The Broad Institute Genome Sequencing Center for Infectious Disease"/>
            <person name="Wu L."/>
            <person name="Ma J."/>
        </authorList>
    </citation>
    <scope>NUCLEOTIDE SEQUENCE [LARGE SCALE GENOMIC DNA]</scope>
    <source>
        <strain evidence="11">CECT 8570</strain>
    </source>
</reference>
<gene>
    <name evidence="8 10" type="primary">cmk</name>
    <name evidence="10" type="ORF">ACFOX3_12745</name>
</gene>
<comment type="subcellular location">
    <subcellularLocation>
        <location evidence="8">Cytoplasm</location>
    </subcellularLocation>
</comment>
<dbReference type="SUPFAM" id="SSF52540">
    <property type="entry name" value="P-loop containing nucleoside triphosphate hydrolases"/>
    <property type="match status" value="1"/>
</dbReference>